<dbReference type="RefSeq" id="WP_204776282.1">
    <property type="nucleotide sequence ID" value="NZ_JACJJQ010000012.1"/>
</dbReference>
<dbReference type="PANTHER" id="PTHR48069:SF3">
    <property type="entry name" value="DIHYDROFOLATE REDUCTASE"/>
    <property type="match status" value="1"/>
</dbReference>
<reference evidence="9 10" key="1">
    <citation type="journal article" date="2021" name="Sci. Rep.">
        <title>The distribution of antibiotic resistance genes in chicken gut microbiota commensals.</title>
        <authorList>
            <person name="Juricova H."/>
            <person name="Matiasovicova J."/>
            <person name="Kubasova T."/>
            <person name="Cejkova D."/>
            <person name="Rychlik I."/>
        </authorList>
    </citation>
    <scope>NUCLEOTIDE SEQUENCE [LARGE SCALE GENOMIC DNA]</scope>
    <source>
        <strain evidence="9 10">An810</strain>
    </source>
</reference>
<dbReference type="CDD" id="cd00209">
    <property type="entry name" value="DHFR"/>
    <property type="match status" value="1"/>
</dbReference>
<proteinExistence type="inferred from homology"/>
<keyword evidence="5 7" id="KW-0521">NADP</keyword>
<dbReference type="PROSITE" id="PS51330">
    <property type="entry name" value="DHFR_2"/>
    <property type="match status" value="1"/>
</dbReference>
<dbReference type="Pfam" id="PF00186">
    <property type="entry name" value="DHFR_1"/>
    <property type="match status" value="1"/>
</dbReference>
<dbReference type="Proteomes" id="UP000776629">
    <property type="component" value="Unassembled WGS sequence"/>
</dbReference>
<evidence type="ECO:0000313" key="9">
    <source>
        <dbReference type="EMBL" id="MBM6753884.1"/>
    </source>
</evidence>
<evidence type="ECO:0000259" key="8">
    <source>
        <dbReference type="PROSITE" id="PS51330"/>
    </source>
</evidence>
<dbReference type="EMBL" id="JACJJQ010000012">
    <property type="protein sequence ID" value="MBM6753884.1"/>
    <property type="molecule type" value="Genomic_DNA"/>
</dbReference>
<comment type="function">
    <text evidence="7">Key enzyme in folate metabolism. Catalyzes an essential reaction for de novo glycine and purine synthesis, and for DNA precursor synthesis.</text>
</comment>
<evidence type="ECO:0000256" key="3">
    <source>
        <dbReference type="ARBA" id="ARBA00012856"/>
    </source>
</evidence>
<accession>A0ABS2EN16</accession>
<dbReference type="InterPro" id="IPR024072">
    <property type="entry name" value="DHFR-like_dom_sf"/>
</dbReference>
<evidence type="ECO:0000256" key="5">
    <source>
        <dbReference type="ARBA" id="ARBA00022857"/>
    </source>
</evidence>
<dbReference type="PIRSF" id="PIRSF000194">
    <property type="entry name" value="DHFR"/>
    <property type="match status" value="1"/>
</dbReference>
<comment type="similarity">
    <text evidence="2 7">Belongs to the dihydrofolate reductase family.</text>
</comment>
<dbReference type="InterPro" id="IPR012259">
    <property type="entry name" value="DHFR"/>
</dbReference>
<dbReference type="PRINTS" id="PR00070">
    <property type="entry name" value="DHFR"/>
</dbReference>
<keyword evidence="4 7" id="KW-0554">One-carbon metabolism</keyword>
<name>A0ABS2EN16_9LACO</name>
<feature type="domain" description="DHFR" evidence="8">
    <location>
        <begin position="2"/>
        <end position="161"/>
    </location>
</feature>
<evidence type="ECO:0000256" key="1">
    <source>
        <dbReference type="ARBA" id="ARBA00004903"/>
    </source>
</evidence>
<gene>
    <name evidence="9" type="ORF">H5993_03795</name>
</gene>
<dbReference type="SUPFAM" id="SSF53597">
    <property type="entry name" value="Dihydrofolate reductase-like"/>
    <property type="match status" value="1"/>
</dbReference>
<evidence type="ECO:0000256" key="2">
    <source>
        <dbReference type="ARBA" id="ARBA00009539"/>
    </source>
</evidence>
<dbReference type="InterPro" id="IPR001796">
    <property type="entry name" value="DHFR_dom"/>
</dbReference>
<dbReference type="Gene3D" id="3.40.430.10">
    <property type="entry name" value="Dihydrofolate Reductase, subunit A"/>
    <property type="match status" value="1"/>
</dbReference>
<dbReference type="PANTHER" id="PTHR48069">
    <property type="entry name" value="DIHYDROFOLATE REDUCTASE"/>
    <property type="match status" value="1"/>
</dbReference>
<comment type="pathway">
    <text evidence="1 7">Cofactor biosynthesis; tetrahydrofolate biosynthesis; 5,6,7,8-tetrahydrofolate from 7,8-dihydrofolate: step 1/1.</text>
</comment>
<evidence type="ECO:0000313" key="10">
    <source>
        <dbReference type="Proteomes" id="UP000776629"/>
    </source>
</evidence>
<keyword evidence="6 7" id="KW-0560">Oxidoreductase</keyword>
<evidence type="ECO:0000256" key="7">
    <source>
        <dbReference type="PIRNR" id="PIRNR000194"/>
    </source>
</evidence>
<sequence length="161" mass="18574">MKLSLIWAEDEMGWIGKDQTMPWHLSADLKHFKQVTMGHPIIMGRTTFASLGDRPLPRRTNVVLTHQELSVPGVVVVHSLEALKEWLAKQTDEEAFVIGGARIYDQLMPLADRLYRTVIKGDHQGDTKMALVDYKKFDCIEKTAPQIEGETVYWFEIWQRH</sequence>
<comment type="catalytic activity">
    <reaction evidence="7">
        <text>(6S)-5,6,7,8-tetrahydrofolate + NADP(+) = 7,8-dihydrofolate + NADPH + H(+)</text>
        <dbReference type="Rhea" id="RHEA:15009"/>
        <dbReference type="ChEBI" id="CHEBI:15378"/>
        <dbReference type="ChEBI" id="CHEBI:57451"/>
        <dbReference type="ChEBI" id="CHEBI:57453"/>
        <dbReference type="ChEBI" id="CHEBI:57783"/>
        <dbReference type="ChEBI" id="CHEBI:58349"/>
        <dbReference type="EC" id="1.5.1.3"/>
    </reaction>
</comment>
<organism evidence="9 10">
    <name type="scientific">Limosilactobacillus alvi</name>
    <dbReference type="NCBI Taxonomy" id="990412"/>
    <lineage>
        <taxon>Bacteria</taxon>
        <taxon>Bacillati</taxon>
        <taxon>Bacillota</taxon>
        <taxon>Bacilli</taxon>
        <taxon>Lactobacillales</taxon>
        <taxon>Lactobacillaceae</taxon>
        <taxon>Limosilactobacillus</taxon>
    </lineage>
</organism>
<keyword evidence="10" id="KW-1185">Reference proteome</keyword>
<dbReference type="EC" id="1.5.1.3" evidence="3 7"/>
<comment type="caution">
    <text evidence="9">The sequence shown here is derived from an EMBL/GenBank/DDBJ whole genome shotgun (WGS) entry which is preliminary data.</text>
</comment>
<evidence type="ECO:0000256" key="4">
    <source>
        <dbReference type="ARBA" id="ARBA00022563"/>
    </source>
</evidence>
<evidence type="ECO:0000256" key="6">
    <source>
        <dbReference type="ARBA" id="ARBA00023002"/>
    </source>
</evidence>
<protein>
    <recommendedName>
        <fullName evidence="3 7">Dihydrofolate reductase</fullName>
        <ecNumber evidence="3 7">1.5.1.3</ecNumber>
    </recommendedName>
</protein>